<feature type="transmembrane region" description="Helical" evidence="1">
    <location>
        <begin position="145"/>
        <end position="163"/>
    </location>
</feature>
<comment type="caution">
    <text evidence="2">The sequence shown here is derived from an EMBL/GenBank/DDBJ whole genome shotgun (WGS) entry which is preliminary data.</text>
</comment>
<reference evidence="2" key="2">
    <citation type="journal article" date="2021" name="PeerJ">
        <title>Extensive microbial diversity within the chicken gut microbiome revealed by metagenomics and culture.</title>
        <authorList>
            <person name="Gilroy R."/>
            <person name="Ravi A."/>
            <person name="Getino M."/>
            <person name="Pursley I."/>
            <person name="Horton D.L."/>
            <person name="Alikhan N.F."/>
            <person name="Baker D."/>
            <person name="Gharbi K."/>
            <person name="Hall N."/>
            <person name="Watson M."/>
            <person name="Adriaenssens E.M."/>
            <person name="Foster-Nyarko E."/>
            <person name="Jarju S."/>
            <person name="Secka A."/>
            <person name="Antonio M."/>
            <person name="Oren A."/>
            <person name="Chaudhuri R.R."/>
            <person name="La Ragione R."/>
            <person name="Hildebrand F."/>
            <person name="Pallen M.J."/>
        </authorList>
    </citation>
    <scope>NUCLEOTIDE SEQUENCE</scope>
    <source>
        <strain evidence="2">CHK33-4379</strain>
    </source>
</reference>
<protein>
    <submittedName>
        <fullName evidence="2">Uncharacterized protein</fullName>
    </submittedName>
</protein>
<dbReference type="EMBL" id="DVLL01000010">
    <property type="protein sequence ID" value="HIT58551.1"/>
    <property type="molecule type" value="Genomic_DNA"/>
</dbReference>
<keyword evidence="1" id="KW-0812">Transmembrane</keyword>
<dbReference type="Proteomes" id="UP000824136">
    <property type="component" value="Unassembled WGS sequence"/>
</dbReference>
<feature type="transmembrane region" description="Helical" evidence="1">
    <location>
        <begin position="6"/>
        <end position="27"/>
    </location>
</feature>
<name>A0A9D1KK01_9FIRM</name>
<evidence type="ECO:0000313" key="3">
    <source>
        <dbReference type="Proteomes" id="UP000824136"/>
    </source>
</evidence>
<feature type="transmembrane region" description="Helical" evidence="1">
    <location>
        <begin position="39"/>
        <end position="58"/>
    </location>
</feature>
<feature type="transmembrane region" description="Helical" evidence="1">
    <location>
        <begin position="175"/>
        <end position="196"/>
    </location>
</feature>
<accession>A0A9D1KK01</accession>
<feature type="transmembrane region" description="Helical" evidence="1">
    <location>
        <begin position="78"/>
        <end position="96"/>
    </location>
</feature>
<feature type="transmembrane region" description="Helical" evidence="1">
    <location>
        <begin position="117"/>
        <end position="139"/>
    </location>
</feature>
<reference evidence="2" key="1">
    <citation type="submission" date="2020-10" db="EMBL/GenBank/DDBJ databases">
        <authorList>
            <person name="Gilroy R."/>
        </authorList>
    </citation>
    <scope>NUCLEOTIDE SEQUENCE</scope>
    <source>
        <strain evidence="2">CHK33-4379</strain>
    </source>
</reference>
<organism evidence="2 3">
    <name type="scientific">Candidatus Faeciplasma pullistercoris</name>
    <dbReference type="NCBI Taxonomy" id="2840800"/>
    <lineage>
        <taxon>Bacteria</taxon>
        <taxon>Bacillati</taxon>
        <taxon>Bacillota</taxon>
        <taxon>Clostridia</taxon>
        <taxon>Eubacteriales</taxon>
        <taxon>Oscillospiraceae</taxon>
        <taxon>Oscillospiraceae incertae sedis</taxon>
        <taxon>Candidatus Faeciplasma</taxon>
    </lineage>
</organism>
<proteinExistence type="predicted"/>
<keyword evidence="1" id="KW-1133">Transmembrane helix</keyword>
<sequence length="206" mass="21782">MKDFTIPMALVDFIPVILFAIGSVLLLRDLYNKMSKGAFALFAAGTIDVTCAGCLKALYKLLYAAGVCDFEALNAMFFPVQSIGFLLAGLGIIAMLTHRQGTTAAYAIAPPVFSGTFVFVGLMVVGLGLMDACLCVISAKMRKPALIALFAVSFVCSLGMGYLSSQDFAQASMNWIAQFVNIAGQGTFLAGAALLHKNGLAQLKLK</sequence>
<keyword evidence="1" id="KW-0472">Membrane</keyword>
<evidence type="ECO:0000256" key="1">
    <source>
        <dbReference type="SAM" id="Phobius"/>
    </source>
</evidence>
<dbReference type="AlphaFoldDB" id="A0A9D1KK01"/>
<evidence type="ECO:0000313" key="2">
    <source>
        <dbReference type="EMBL" id="HIT58551.1"/>
    </source>
</evidence>
<gene>
    <name evidence="2" type="ORF">IAC39_02390</name>
</gene>